<reference evidence="3 4" key="1">
    <citation type="submission" date="2008-07" db="EMBL/GenBank/DDBJ databases">
        <authorList>
            <person name="El-Sayed N."/>
            <person name="Caler E."/>
            <person name="Inman J."/>
            <person name="Amedeo P."/>
            <person name="Hass B."/>
            <person name="Wortman J."/>
        </authorList>
    </citation>
    <scope>NUCLEOTIDE SEQUENCE [LARGE SCALE GENOMIC DNA]</scope>
    <source>
        <strain evidence="4">ATCC 50983 / TXsc</strain>
    </source>
</reference>
<feature type="region of interest" description="Disordered" evidence="2">
    <location>
        <begin position="658"/>
        <end position="684"/>
    </location>
</feature>
<dbReference type="Proteomes" id="UP000007800">
    <property type="component" value="Unassembled WGS sequence"/>
</dbReference>
<dbReference type="OrthoDB" id="10526781at2759"/>
<feature type="coiled-coil region" evidence="1">
    <location>
        <begin position="306"/>
        <end position="396"/>
    </location>
</feature>
<dbReference type="PANTHER" id="PTHR18937">
    <property type="entry name" value="STRUCTURAL MAINTENANCE OF CHROMOSOMES SMC FAMILY MEMBER"/>
    <property type="match status" value="1"/>
</dbReference>
<protein>
    <submittedName>
        <fullName evidence="3">Uncharacterized protein</fullName>
    </submittedName>
</protein>
<feature type="region of interest" description="Disordered" evidence="2">
    <location>
        <begin position="1"/>
        <end position="36"/>
    </location>
</feature>
<evidence type="ECO:0000256" key="1">
    <source>
        <dbReference type="SAM" id="Coils"/>
    </source>
</evidence>
<keyword evidence="4" id="KW-1185">Reference proteome</keyword>
<dbReference type="RefSeq" id="XP_002782379.1">
    <property type="nucleotide sequence ID" value="XM_002782333.1"/>
</dbReference>
<feature type="compositionally biased region" description="Gly residues" evidence="2">
    <location>
        <begin position="221"/>
        <end position="231"/>
    </location>
</feature>
<accession>C5KML6</accession>
<dbReference type="OMA" id="PRCHHGH"/>
<keyword evidence="1" id="KW-0175">Coiled coil</keyword>
<sequence length="684" mass="76930">MPRGLGAASRQHAGSTGVVAVGNRAGGRSGSYDPDDGMTPLVWESAMVPLYEEYIDVCCSMYFDGGSSQGVTVDGLRGYFRRLIERERARPAKPAPLEAIPKEAMTKEGGTGIVDGEVRKETLLAEVESCTGGLLTSRLRKRQAIDLWGPLDAALFLAGLSRYGRNWHRIGNLTEGRKDAKDVADMCAGLYWAISRAARNCQVDRSSGESVGMDNHHGRDYGGGTSGGGVKGISLTPQGGGSSEGWGSSSSKRRSPLLGESPSSPMNMSIVVKCRMMMEEMSVELQEMKDSKCELERKVRAMEIECANLREDYQKEFHRRRELQSELQEAEIVKGDLEAQNASLHRKLQLVESRASENEKQCEEVREELKEVTARLSEATTAKSRAEEEIRALKKELCETGDRLVEIEEVRCKDLEDYRGQLMEAERQWREELDAKYEEIAQLTDTLSETTDALEAQRVENEVLTERKGRDDDEYANEARQLQHHIRILEGELKSSSQSARLVAENERDNAVFAREQALEVEASLRKEFNDKLGQQKEKYKRKIHELEEELRKRKEYEARIKELLKTETSLLRRMNDAKALSEDPCVVVTASSPRCHHGHRFRDCCIHRQGVVEVSPRPRSPTCLAVVEECPNASAARYVEEQMRKVERRILLGLKHRRARSSSRGGGRYDSSGRGRLQKECSC</sequence>
<dbReference type="AlphaFoldDB" id="C5KML6"/>
<dbReference type="EMBL" id="GG674496">
    <property type="protein sequence ID" value="EER14174.1"/>
    <property type="molecule type" value="Genomic_DNA"/>
</dbReference>
<evidence type="ECO:0000256" key="2">
    <source>
        <dbReference type="SAM" id="MobiDB-lite"/>
    </source>
</evidence>
<gene>
    <name evidence="3" type="ORF">Pmar_PMAR029238</name>
</gene>
<name>C5KML6_PERM5</name>
<dbReference type="GeneID" id="9060134"/>
<proteinExistence type="predicted"/>
<dbReference type="InParanoid" id="C5KML6"/>
<feature type="coiled-coil region" evidence="1">
    <location>
        <begin position="426"/>
        <end position="467"/>
    </location>
</feature>
<organism evidence="4">
    <name type="scientific">Perkinsus marinus (strain ATCC 50983 / TXsc)</name>
    <dbReference type="NCBI Taxonomy" id="423536"/>
    <lineage>
        <taxon>Eukaryota</taxon>
        <taxon>Sar</taxon>
        <taxon>Alveolata</taxon>
        <taxon>Perkinsozoa</taxon>
        <taxon>Perkinsea</taxon>
        <taxon>Perkinsida</taxon>
        <taxon>Perkinsidae</taxon>
        <taxon>Perkinsus</taxon>
    </lineage>
</organism>
<feature type="region of interest" description="Disordered" evidence="2">
    <location>
        <begin position="205"/>
        <end position="266"/>
    </location>
</feature>
<evidence type="ECO:0000313" key="4">
    <source>
        <dbReference type="Proteomes" id="UP000007800"/>
    </source>
</evidence>
<evidence type="ECO:0000313" key="3">
    <source>
        <dbReference type="EMBL" id="EER14174.1"/>
    </source>
</evidence>
<feature type="compositionally biased region" description="Basic and acidic residues" evidence="2">
    <location>
        <begin position="672"/>
        <end position="684"/>
    </location>
</feature>
<feature type="coiled-coil region" evidence="1">
    <location>
        <begin position="530"/>
        <end position="574"/>
    </location>
</feature>